<organism evidence="2 3">
    <name type="scientific">Streptomyces bluensis</name>
    <dbReference type="NCBI Taxonomy" id="33897"/>
    <lineage>
        <taxon>Bacteria</taxon>
        <taxon>Bacillati</taxon>
        <taxon>Actinomycetota</taxon>
        <taxon>Actinomycetes</taxon>
        <taxon>Kitasatosporales</taxon>
        <taxon>Streptomycetaceae</taxon>
        <taxon>Streptomyces</taxon>
    </lineage>
</organism>
<evidence type="ECO:0000313" key="3">
    <source>
        <dbReference type="Proteomes" id="UP001602058"/>
    </source>
</evidence>
<evidence type="ECO:0000256" key="1">
    <source>
        <dbReference type="SAM" id="MobiDB-lite"/>
    </source>
</evidence>
<dbReference type="RefSeq" id="WP_387892444.1">
    <property type="nucleotide sequence ID" value="NZ_JBIAWJ010000031.1"/>
</dbReference>
<feature type="compositionally biased region" description="Basic and acidic residues" evidence="1">
    <location>
        <begin position="27"/>
        <end position="40"/>
    </location>
</feature>
<name>A0ABW6UU51_9ACTN</name>
<proteinExistence type="predicted"/>
<reference evidence="2 3" key="1">
    <citation type="submission" date="2024-10" db="EMBL/GenBank/DDBJ databases">
        <title>The Natural Products Discovery Center: Release of the First 8490 Sequenced Strains for Exploring Actinobacteria Biosynthetic Diversity.</title>
        <authorList>
            <person name="Kalkreuter E."/>
            <person name="Kautsar S.A."/>
            <person name="Yang D."/>
            <person name="Bader C.D."/>
            <person name="Teijaro C.N."/>
            <person name="Fluegel L."/>
            <person name="Davis C.M."/>
            <person name="Simpson J.R."/>
            <person name="Lauterbach L."/>
            <person name="Steele A.D."/>
            <person name="Gui C."/>
            <person name="Meng S."/>
            <person name="Li G."/>
            <person name="Viehrig K."/>
            <person name="Ye F."/>
            <person name="Su P."/>
            <person name="Kiefer A.F."/>
            <person name="Nichols A."/>
            <person name="Cepeda A.J."/>
            <person name="Yan W."/>
            <person name="Fan B."/>
            <person name="Jiang Y."/>
            <person name="Adhikari A."/>
            <person name="Zheng C.-J."/>
            <person name="Schuster L."/>
            <person name="Cowan T.M."/>
            <person name="Smanski M.J."/>
            <person name="Chevrette M.G."/>
            <person name="De Carvalho L.P.S."/>
            <person name="Shen B."/>
        </authorList>
    </citation>
    <scope>NUCLEOTIDE SEQUENCE [LARGE SCALE GENOMIC DNA]</scope>
    <source>
        <strain evidence="2 3">NPDC001390</strain>
    </source>
</reference>
<accession>A0ABW6UU51</accession>
<sequence length="66" mass="7055">MGGFRECAGRGDHTRCPHGADASAGDVRCDDCREHYEQDPGRPMVEDDSLTRPTGDPREAGHGTAA</sequence>
<evidence type="ECO:0000313" key="2">
    <source>
        <dbReference type="EMBL" id="MFF4526971.1"/>
    </source>
</evidence>
<comment type="caution">
    <text evidence="2">The sequence shown here is derived from an EMBL/GenBank/DDBJ whole genome shotgun (WGS) entry which is preliminary data.</text>
</comment>
<feature type="region of interest" description="Disordered" evidence="1">
    <location>
        <begin position="1"/>
        <end position="66"/>
    </location>
</feature>
<protein>
    <submittedName>
        <fullName evidence="2">Uncharacterized protein</fullName>
    </submittedName>
</protein>
<dbReference type="Proteomes" id="UP001602058">
    <property type="component" value="Unassembled WGS sequence"/>
</dbReference>
<feature type="compositionally biased region" description="Basic and acidic residues" evidence="1">
    <location>
        <begin position="55"/>
        <end position="66"/>
    </location>
</feature>
<dbReference type="EMBL" id="JBIAWJ010000031">
    <property type="protein sequence ID" value="MFF4526971.1"/>
    <property type="molecule type" value="Genomic_DNA"/>
</dbReference>
<keyword evidence="3" id="KW-1185">Reference proteome</keyword>
<gene>
    <name evidence="2" type="ORF">ACFY1D_37000</name>
</gene>